<protein>
    <submittedName>
        <fullName evidence="1">Uncharacterized protein</fullName>
    </submittedName>
</protein>
<proteinExistence type="predicted"/>
<name>H2EDH6_9VIRU</name>
<sequence>MQSENGQHFLSLGKEGNCLIKQFNENLVNKLIGVIGPKGKGKTIFIKNLINDLLCKNNNIIFEIIIVSCKEKNSDYDYLEGKKYLTSQISDVCKYALNEKFNNHKIIIFDDCINLDMINDTLIFNNKYYNSTIIISNQVITKPYMINNLNYAFFTKTLTKSSIKSVYDRYVDNFMDYKTFERIFMICTENYNLLAINNFESLNNSNKISFYKSRLQITTNNNYILPDIYELMPELINSGDIKTVKKKLIKQINEIKKIIIQQSNKLDELCLELDNLLGD</sequence>
<evidence type="ECO:0000313" key="1">
    <source>
        <dbReference type="EMBL" id="AEX62449.1"/>
    </source>
</evidence>
<dbReference type="Gene3D" id="3.40.50.300">
    <property type="entry name" value="P-loop containing nucleotide triphosphate hydrolases"/>
    <property type="match status" value="1"/>
</dbReference>
<organism evidence="1">
    <name type="scientific">Moumouvirus sp. 'Monve'</name>
    <dbReference type="NCBI Taxonomy" id="1128131"/>
    <lineage>
        <taxon>Viruses</taxon>
        <taxon>Varidnaviria</taxon>
        <taxon>Bamfordvirae</taxon>
        <taxon>Nucleocytoviricota</taxon>
        <taxon>Megaviricetes</taxon>
        <taxon>Imitervirales</taxon>
        <taxon>Mimiviridae</taxon>
        <taxon>Megamimivirinae</taxon>
        <taxon>Moumouvirus</taxon>
    </lineage>
</organism>
<dbReference type="EMBL" id="JN885995">
    <property type="protein sequence ID" value="AEX62449.1"/>
    <property type="molecule type" value="Genomic_DNA"/>
</dbReference>
<reference evidence="1" key="1">
    <citation type="submission" date="2011-10" db="EMBL/GenBank/DDBJ databases">
        <title>Provirophages and transpovirons: unique mobilome of giant viruses.</title>
        <authorList>
            <person name="Desnues C."/>
            <person name="LaScola B."/>
            <person name="Yutin N."/>
            <person name="Fournous G."/>
            <person name="Koonin E."/>
            <person name="Raoult D."/>
        </authorList>
    </citation>
    <scope>NUCLEOTIDE SEQUENCE</scope>
    <source>
        <strain evidence="1">Mv13-mv</strain>
    </source>
</reference>
<accession>H2EDH6</accession>
<gene>
    <name evidence="1" type="ORF">mv_R244</name>
</gene>
<dbReference type="InterPro" id="IPR027417">
    <property type="entry name" value="P-loop_NTPase"/>
</dbReference>
<dbReference type="SUPFAM" id="SSF52540">
    <property type="entry name" value="P-loop containing nucleoside triphosphate hydrolases"/>
    <property type="match status" value="1"/>
</dbReference>